<organism evidence="3">
    <name type="scientific">Tanacetum cinerariifolium</name>
    <name type="common">Dalmatian daisy</name>
    <name type="synonym">Chrysanthemum cinerariifolium</name>
    <dbReference type="NCBI Taxonomy" id="118510"/>
    <lineage>
        <taxon>Eukaryota</taxon>
        <taxon>Viridiplantae</taxon>
        <taxon>Streptophyta</taxon>
        <taxon>Embryophyta</taxon>
        <taxon>Tracheophyta</taxon>
        <taxon>Spermatophyta</taxon>
        <taxon>Magnoliopsida</taxon>
        <taxon>eudicotyledons</taxon>
        <taxon>Gunneridae</taxon>
        <taxon>Pentapetalae</taxon>
        <taxon>asterids</taxon>
        <taxon>campanulids</taxon>
        <taxon>Asterales</taxon>
        <taxon>Asteraceae</taxon>
        <taxon>Asteroideae</taxon>
        <taxon>Anthemideae</taxon>
        <taxon>Anthemidinae</taxon>
        <taxon>Tanacetum</taxon>
    </lineage>
</organism>
<accession>A0A6L2L9A8</accession>
<proteinExistence type="predicted"/>
<feature type="region of interest" description="Disordered" evidence="1">
    <location>
        <begin position="434"/>
        <end position="454"/>
    </location>
</feature>
<dbReference type="Pfam" id="PF07727">
    <property type="entry name" value="RVT_2"/>
    <property type="match status" value="1"/>
</dbReference>
<name>A0A6L2L9A8_TANCI</name>
<feature type="compositionally biased region" description="Acidic residues" evidence="1">
    <location>
        <begin position="442"/>
        <end position="454"/>
    </location>
</feature>
<dbReference type="EMBL" id="BKCJ010003993">
    <property type="protein sequence ID" value="GEU58381.1"/>
    <property type="molecule type" value="Genomic_DNA"/>
</dbReference>
<gene>
    <name evidence="3" type="ORF">Tci_030359</name>
</gene>
<reference evidence="3" key="1">
    <citation type="journal article" date="2019" name="Sci. Rep.">
        <title>Draft genome of Tanacetum cinerariifolium, the natural source of mosquito coil.</title>
        <authorList>
            <person name="Yamashiro T."/>
            <person name="Shiraishi A."/>
            <person name="Satake H."/>
            <person name="Nakayama K."/>
        </authorList>
    </citation>
    <scope>NUCLEOTIDE SEQUENCE</scope>
</reference>
<dbReference type="Pfam" id="PF14223">
    <property type="entry name" value="Retrotran_gag_2"/>
    <property type="match status" value="1"/>
</dbReference>
<feature type="region of interest" description="Disordered" evidence="1">
    <location>
        <begin position="477"/>
        <end position="498"/>
    </location>
</feature>
<evidence type="ECO:0000259" key="2">
    <source>
        <dbReference type="Pfam" id="PF07727"/>
    </source>
</evidence>
<comment type="caution">
    <text evidence="3">The sequence shown here is derived from an EMBL/GenBank/DDBJ whole genome shotgun (WGS) entry which is preliminary data.</text>
</comment>
<feature type="domain" description="Reverse transcriptase Ty1/copia-type" evidence="2">
    <location>
        <begin position="8"/>
        <end position="114"/>
    </location>
</feature>
<dbReference type="PANTHER" id="PTHR11439">
    <property type="entry name" value="GAG-POL-RELATED RETROTRANSPOSON"/>
    <property type="match status" value="1"/>
</dbReference>
<feature type="non-terminal residue" evidence="3">
    <location>
        <position position="693"/>
    </location>
</feature>
<dbReference type="InterPro" id="IPR013103">
    <property type="entry name" value="RVT_2"/>
</dbReference>
<dbReference type="PANTHER" id="PTHR11439:SF483">
    <property type="entry name" value="PEPTIDE SYNTHASE GLIP-LIKE, PUTATIVE (AFU_ORTHOLOGUE AFUA_3G12920)-RELATED"/>
    <property type="match status" value="1"/>
</dbReference>
<evidence type="ECO:0000313" key="3">
    <source>
        <dbReference type="EMBL" id="GEU58381.1"/>
    </source>
</evidence>
<evidence type="ECO:0000256" key="1">
    <source>
        <dbReference type="SAM" id="MobiDB-lite"/>
    </source>
</evidence>
<sequence length="693" mass="80339">MADSAWIEAMGYAQEEGIDFEESFALVARLEAVWIFVAYGAHKSFPIYHMDVKMAFLNGPLTDEVYVAQPDGFVDPDHPEKVYRLRKALYGLRQALKAWYDALLNFLMSKGFTKGLRIHQSSRGIFVNQARYALEILNKHGMDKGESIGTPMATKPKLDADLSGKLVDQTVYRNKIRSLVYLTPSRPDIVWMSKKQKCTAMSSAEAKYVVLSVRCAQVMWMRTQLKDYVFTYNKIPLYCDSQSAIAISCNLVQHFRTKQIHTRYHFIKEQVENGIIELYYVRTEYQLADMFTKALPEDRFQYLVRRIDSNSDQNDKGECNSQVKDNKIDLLIQQYEQFTILEEESNDNGFARHNTIITSLKALDEGFSSKNYVRKFLKALHPKWKEKVTVIEESKDLSPLALDEITGSLKVHKIIMEKDFGIYKGKRERAKSIALKAKKESSDDETSTSGSDDEEYAMTVREFKKFFRRKGRFVRQTREEKKPFQKRDDKKARVIGKSDDPNHLISECLKPSWNKEQKAFVKGSCSDSENKDEDTTNEETYDESIACAFARFNTIITSLKVLGESSLSQNHVRKFLRALLTKWRRKETAIKESKKLSILSLNELIGNLKVYKIVLEKDFEASKNKKERYKSLALKAKKESIDEETSTSGSENEEYTLAVRDFKKFFKRRGRFVRKPHDDKKVFQKFKEDKKGK</sequence>
<protein>
    <submittedName>
        <fullName evidence="3">Retrotransposon protein, putative, unclassified</fullName>
    </submittedName>
</protein>
<dbReference type="AlphaFoldDB" id="A0A6L2L9A8"/>
<dbReference type="CDD" id="cd09272">
    <property type="entry name" value="RNase_HI_RT_Ty1"/>
    <property type="match status" value="1"/>
</dbReference>